<protein>
    <submittedName>
        <fullName evidence="1">DUF2066 domain-containing protein</fullName>
    </submittedName>
</protein>
<name>A0ABT3P5U6_9ALTE</name>
<dbReference type="EMBL" id="JAPFRD010000009">
    <property type="protein sequence ID" value="MCW8108127.1"/>
    <property type="molecule type" value="Genomic_DNA"/>
</dbReference>
<accession>A0ABT3P5U6</accession>
<dbReference type="InterPro" id="IPR018642">
    <property type="entry name" value="DUF2066"/>
</dbReference>
<reference evidence="1" key="1">
    <citation type="submission" date="2022-11" db="EMBL/GenBank/DDBJ databases">
        <title>Alteromonas sp. nov., isolated from sea water of the Qingdao.</title>
        <authorList>
            <person name="Wang Q."/>
        </authorList>
    </citation>
    <scope>NUCLEOTIDE SEQUENCE</scope>
    <source>
        <strain evidence="1">ASW11-7</strain>
    </source>
</reference>
<proteinExistence type="predicted"/>
<organism evidence="1 2">
    <name type="scientific">Alteromonas aquimaris</name>
    <dbReference type="NCBI Taxonomy" id="2998417"/>
    <lineage>
        <taxon>Bacteria</taxon>
        <taxon>Pseudomonadati</taxon>
        <taxon>Pseudomonadota</taxon>
        <taxon>Gammaproteobacteria</taxon>
        <taxon>Alteromonadales</taxon>
        <taxon>Alteromonadaceae</taxon>
        <taxon>Alteromonas/Salinimonas group</taxon>
        <taxon>Alteromonas</taxon>
    </lineage>
</organism>
<gene>
    <name evidence="1" type="ORF">OPS25_06435</name>
</gene>
<dbReference type="RefSeq" id="WP_265616823.1">
    <property type="nucleotide sequence ID" value="NZ_JAPFRD010000009.1"/>
</dbReference>
<evidence type="ECO:0000313" key="1">
    <source>
        <dbReference type="EMBL" id="MCW8108127.1"/>
    </source>
</evidence>
<evidence type="ECO:0000313" key="2">
    <source>
        <dbReference type="Proteomes" id="UP001142810"/>
    </source>
</evidence>
<dbReference type="Proteomes" id="UP001142810">
    <property type="component" value="Unassembled WGS sequence"/>
</dbReference>
<keyword evidence="2" id="KW-1185">Reference proteome</keyword>
<dbReference type="Pfam" id="PF09839">
    <property type="entry name" value="DUF2066"/>
    <property type="match status" value="1"/>
</dbReference>
<sequence>MVAFVFFSNANASVTIQANIAKVPVPDQSRKTQQSAEKQALQQALVKMSGRTDILKLPSVKQWLSNPQRFLRSYQYESHQNQLLFVAEFDYQALLQRLHNEGLPVWGNRRPESLLWLAIEDERGQRYIVDEAQLSALTRSIRQQAVERGVPLSLPLMDLADNDAISVYDVWGRFASSLSQASRRYGADYVIGARIYATTGDNTGSTDSVAEGKFAADWVFIGRTESEFGSLHGGSVEELASSIIDALADHLSQQFSVTADAGDGPANVVQISIANINSLQKYVHAQRYLESLSVVRKAALSQQKGSVATFNVELVATVDDLIKNLSLQSRLLPVNDTFGQPLEGLNFYWDE</sequence>
<comment type="caution">
    <text evidence="1">The sequence shown here is derived from an EMBL/GenBank/DDBJ whole genome shotgun (WGS) entry which is preliminary data.</text>
</comment>